<accession>A0A6G0SUI9</accession>
<protein>
    <submittedName>
        <fullName evidence="1">Uncharacterized protein</fullName>
    </submittedName>
</protein>
<dbReference type="EMBL" id="VYZN01001684">
    <property type="protein sequence ID" value="KAE9522046.1"/>
    <property type="molecule type" value="Genomic_DNA"/>
</dbReference>
<comment type="caution">
    <text evidence="1">The sequence shown here is derived from an EMBL/GenBank/DDBJ whole genome shotgun (WGS) entry which is preliminary data.</text>
</comment>
<proteinExistence type="predicted"/>
<dbReference type="Proteomes" id="UP000475862">
    <property type="component" value="Unassembled WGS sequence"/>
</dbReference>
<evidence type="ECO:0000313" key="2">
    <source>
        <dbReference type="Proteomes" id="UP000475862"/>
    </source>
</evidence>
<dbReference type="AlphaFoldDB" id="A0A6G0SUI9"/>
<sequence length="370" mass="41901">MISDDDDDAVYEYAYGRVDESLSKVLSNAKTNVLCIDGTSCCKKTSILNTIGILPVLKVQNYRNIVNSTTFAASAMSYVCAGMIDVLKTAEPRFMDRSPLNVLEWNVLWKFIDKFIVEFGNVRPELTDGKQAAFFEEFDDVFGALKSSYFYDFFRQRLDTVVIIDSNVARCDHTHMRRGEGTDLERANWKFYTFMQNRMYSVLYDHVDIAWFDGAGGSIDNHGVVTLLAVWFKECLSKFPKRSGAWDMKKFKLPVSVPVTVDLTLRNFHSFAYRAMIRERVKRVSTDGRRGEDEVGLRLPGFASVVEPGGDIDITGTVRHVNAPPPSNSLGEHDPAESVQHEIDMEEYKLRLLHAETDDGDEDDDNTAMS</sequence>
<gene>
    <name evidence="1" type="ORF">AGLY_017566</name>
</gene>
<dbReference type="OrthoDB" id="8236870at2759"/>
<reference evidence="1 2" key="1">
    <citation type="submission" date="2019-08" db="EMBL/GenBank/DDBJ databases">
        <title>The genome of the soybean aphid Biotype 1, its phylome, world population structure and adaptation to the North American continent.</title>
        <authorList>
            <person name="Giordano R."/>
            <person name="Donthu R.K."/>
            <person name="Hernandez A.G."/>
            <person name="Wright C.L."/>
            <person name="Zimin A.V."/>
        </authorList>
    </citation>
    <scope>NUCLEOTIDE SEQUENCE [LARGE SCALE GENOMIC DNA]</scope>
    <source>
        <tissue evidence="1">Whole aphids</tissue>
    </source>
</reference>
<evidence type="ECO:0000313" key="1">
    <source>
        <dbReference type="EMBL" id="KAE9522046.1"/>
    </source>
</evidence>
<name>A0A6G0SUI9_APHGL</name>
<keyword evidence="2" id="KW-1185">Reference proteome</keyword>
<organism evidence="1 2">
    <name type="scientific">Aphis glycines</name>
    <name type="common">Soybean aphid</name>
    <dbReference type="NCBI Taxonomy" id="307491"/>
    <lineage>
        <taxon>Eukaryota</taxon>
        <taxon>Metazoa</taxon>
        <taxon>Ecdysozoa</taxon>
        <taxon>Arthropoda</taxon>
        <taxon>Hexapoda</taxon>
        <taxon>Insecta</taxon>
        <taxon>Pterygota</taxon>
        <taxon>Neoptera</taxon>
        <taxon>Paraneoptera</taxon>
        <taxon>Hemiptera</taxon>
        <taxon>Sternorrhyncha</taxon>
        <taxon>Aphidomorpha</taxon>
        <taxon>Aphidoidea</taxon>
        <taxon>Aphididae</taxon>
        <taxon>Aphidini</taxon>
        <taxon>Aphis</taxon>
        <taxon>Aphis</taxon>
    </lineage>
</organism>